<dbReference type="InterPro" id="IPR027777">
    <property type="entry name" value="DCTN6"/>
</dbReference>
<dbReference type="PANTHER" id="PTHR13072">
    <property type="entry name" value="DYNACTIN 6"/>
    <property type="match status" value="1"/>
</dbReference>
<name>A0ABR3P3V9_9PEZI</name>
<evidence type="ECO:0000256" key="1">
    <source>
        <dbReference type="ARBA" id="ARBA00004245"/>
    </source>
</evidence>
<dbReference type="Proteomes" id="UP001562354">
    <property type="component" value="Unassembled WGS sequence"/>
</dbReference>
<evidence type="ECO:0000313" key="9">
    <source>
        <dbReference type="Proteomes" id="UP001562354"/>
    </source>
</evidence>
<evidence type="ECO:0000256" key="2">
    <source>
        <dbReference type="ARBA" id="ARBA00007719"/>
    </source>
</evidence>
<proteinExistence type="inferred from homology"/>
<evidence type="ECO:0000313" key="8">
    <source>
        <dbReference type="EMBL" id="KAL1297315.1"/>
    </source>
</evidence>
<comment type="similarity">
    <text evidence="2">Belongs to the dynactin subunits 5/6 family. Dynactin subunit 6 subfamily.</text>
</comment>
<keyword evidence="4" id="KW-0963">Cytoplasm</keyword>
<dbReference type="Gene3D" id="2.160.10.10">
    <property type="entry name" value="Hexapeptide repeat proteins"/>
    <property type="match status" value="1"/>
</dbReference>
<dbReference type="PANTHER" id="PTHR13072:SF0">
    <property type="entry name" value="DYNACTIN SUBUNIT 6"/>
    <property type="match status" value="1"/>
</dbReference>
<dbReference type="EMBL" id="JBFMKM010000016">
    <property type="protein sequence ID" value="KAL1297315.1"/>
    <property type="molecule type" value="Genomic_DNA"/>
</dbReference>
<comment type="subcellular location">
    <subcellularLocation>
        <location evidence="1">Cytoplasm</location>
        <location evidence="1">Cytoskeleton</location>
    </subcellularLocation>
</comment>
<protein>
    <recommendedName>
        <fullName evidence="3">Dynactin subunit 6</fullName>
    </recommendedName>
</protein>
<dbReference type="RefSeq" id="XP_069196997.1">
    <property type="nucleotide sequence ID" value="XM_069344570.1"/>
</dbReference>
<dbReference type="InterPro" id="IPR011004">
    <property type="entry name" value="Trimer_LpxA-like_sf"/>
</dbReference>
<comment type="caution">
    <text evidence="8">The sequence shown here is derived from an EMBL/GenBank/DDBJ whole genome shotgun (WGS) entry which is preliminary data.</text>
</comment>
<evidence type="ECO:0000256" key="4">
    <source>
        <dbReference type="ARBA" id="ARBA00022490"/>
    </source>
</evidence>
<feature type="compositionally biased region" description="Polar residues" evidence="7">
    <location>
        <begin position="1"/>
        <end position="20"/>
    </location>
</feature>
<organism evidence="8 9">
    <name type="scientific">Neodothiora populina</name>
    <dbReference type="NCBI Taxonomy" id="2781224"/>
    <lineage>
        <taxon>Eukaryota</taxon>
        <taxon>Fungi</taxon>
        <taxon>Dikarya</taxon>
        <taxon>Ascomycota</taxon>
        <taxon>Pezizomycotina</taxon>
        <taxon>Dothideomycetes</taxon>
        <taxon>Dothideomycetidae</taxon>
        <taxon>Dothideales</taxon>
        <taxon>Dothioraceae</taxon>
        <taxon>Neodothiora</taxon>
    </lineage>
</organism>
<dbReference type="SUPFAM" id="SSF51161">
    <property type="entry name" value="Trimeric LpxA-like enzymes"/>
    <property type="match status" value="1"/>
</dbReference>
<evidence type="ECO:0000256" key="3">
    <source>
        <dbReference type="ARBA" id="ARBA00016573"/>
    </source>
</evidence>
<gene>
    <name evidence="8" type="ORF">AAFC00_004866</name>
</gene>
<evidence type="ECO:0000256" key="5">
    <source>
        <dbReference type="ARBA" id="ARBA00023212"/>
    </source>
</evidence>
<reference evidence="8 9" key="1">
    <citation type="submission" date="2024-07" db="EMBL/GenBank/DDBJ databases">
        <title>Draft sequence of the Neodothiora populina.</title>
        <authorList>
            <person name="Drown D.D."/>
            <person name="Schuette U.S."/>
            <person name="Buechlein A.B."/>
            <person name="Rusch D.R."/>
            <person name="Winton L.W."/>
            <person name="Adams G.A."/>
        </authorList>
    </citation>
    <scope>NUCLEOTIDE SEQUENCE [LARGE SCALE GENOMIC DNA]</scope>
    <source>
        <strain evidence="8 9">CPC 39397</strain>
    </source>
</reference>
<sequence length="204" mass="21582">MASATTSRRQQPTSGTSSRPTAAALPKPPCTIHPSATVSDKAIITGSHPVTIDEGCVIHPFAKITSTIAPVRIGKHCIIAERTSTGLSTESAASENSVVVIEDNVSIESGAVVEAARVGAGSVVEVNARLGPRAVVGKHCKISALCNIYDEVPDYTVVFGENTRRIDTTSKSRADIRDLKIKSHHLHIETLKRLIPSNAAKWAS</sequence>
<accession>A0ABR3P3V9</accession>
<evidence type="ECO:0000256" key="7">
    <source>
        <dbReference type="SAM" id="MobiDB-lite"/>
    </source>
</evidence>
<feature type="region of interest" description="Disordered" evidence="7">
    <location>
        <begin position="1"/>
        <end position="31"/>
    </location>
</feature>
<evidence type="ECO:0000256" key="6">
    <source>
        <dbReference type="ARBA" id="ARBA00034687"/>
    </source>
</evidence>
<comment type="function">
    <text evidence="6">Part of the dynactin complex that activates the molecular motor dynein for ultra-processive transport along microtubules.</text>
</comment>
<keyword evidence="5" id="KW-0206">Cytoskeleton</keyword>
<keyword evidence="9" id="KW-1185">Reference proteome</keyword>
<dbReference type="GeneID" id="95978566"/>